<comment type="caution">
    <text evidence="2">The sequence shown here is derived from an EMBL/GenBank/DDBJ whole genome shotgun (WGS) entry which is preliminary data.</text>
</comment>
<evidence type="ECO:0000256" key="1">
    <source>
        <dbReference type="SAM" id="MobiDB-lite"/>
    </source>
</evidence>
<evidence type="ECO:0000313" key="3">
    <source>
        <dbReference type="Proteomes" id="UP000779574"/>
    </source>
</evidence>
<dbReference type="EMBL" id="JAHFXF010002874">
    <property type="protein sequence ID" value="KAG9654233.1"/>
    <property type="molecule type" value="Genomic_DNA"/>
</dbReference>
<name>A0A9P8DUR7_AURME</name>
<proteinExistence type="predicted"/>
<organism evidence="2 3">
    <name type="scientific">Aureobasidium melanogenum</name>
    <name type="common">Aureobasidium pullulans var. melanogenum</name>
    <dbReference type="NCBI Taxonomy" id="46634"/>
    <lineage>
        <taxon>Eukaryota</taxon>
        <taxon>Fungi</taxon>
        <taxon>Dikarya</taxon>
        <taxon>Ascomycota</taxon>
        <taxon>Pezizomycotina</taxon>
        <taxon>Dothideomycetes</taxon>
        <taxon>Dothideomycetidae</taxon>
        <taxon>Dothideales</taxon>
        <taxon>Saccotheciaceae</taxon>
        <taxon>Aureobasidium</taxon>
    </lineage>
</organism>
<dbReference type="Proteomes" id="UP000779574">
    <property type="component" value="Unassembled WGS sequence"/>
</dbReference>
<reference evidence="2" key="2">
    <citation type="submission" date="2021-08" db="EMBL/GenBank/DDBJ databases">
        <authorList>
            <person name="Gostincar C."/>
            <person name="Sun X."/>
            <person name="Song Z."/>
            <person name="Gunde-Cimerman N."/>
        </authorList>
    </citation>
    <scope>NUCLEOTIDE SEQUENCE</scope>
    <source>
        <strain evidence="2">EXF-9911</strain>
    </source>
</reference>
<sequence>MGTQVTAGAGWPEVGERDPNPRAHGRKIQSEINAVLERARAATGKGRSTAIPRAKIVPLLESVLDYIGKGPAEAQGGMHPQATTKDDLDAFAAKILAAVSVQPQWHPTVNPTVGTLKNDLYICCPHILSSGKGSQGEDEL</sequence>
<feature type="region of interest" description="Disordered" evidence="1">
    <location>
        <begin position="1"/>
        <end position="24"/>
    </location>
</feature>
<gene>
    <name evidence="2" type="ORF">KCU76_g20435</name>
</gene>
<evidence type="ECO:0000313" key="2">
    <source>
        <dbReference type="EMBL" id="KAG9654233.1"/>
    </source>
</evidence>
<dbReference type="AlphaFoldDB" id="A0A9P8DUR7"/>
<feature type="non-terminal residue" evidence="2">
    <location>
        <position position="1"/>
    </location>
</feature>
<protein>
    <submittedName>
        <fullName evidence="2">Uncharacterized protein</fullName>
    </submittedName>
</protein>
<accession>A0A9P8DUR7</accession>
<reference evidence="2" key="1">
    <citation type="journal article" date="2021" name="J Fungi (Basel)">
        <title>Virulence traits and population genomics of the black yeast Aureobasidium melanogenum.</title>
        <authorList>
            <person name="Cernosa A."/>
            <person name="Sun X."/>
            <person name="Gostincar C."/>
            <person name="Fang C."/>
            <person name="Gunde-Cimerman N."/>
            <person name="Song Z."/>
        </authorList>
    </citation>
    <scope>NUCLEOTIDE SEQUENCE</scope>
    <source>
        <strain evidence="2">EXF-9911</strain>
    </source>
</reference>